<evidence type="ECO:0000256" key="1">
    <source>
        <dbReference type="ARBA" id="ARBA00022737"/>
    </source>
</evidence>
<dbReference type="Pfam" id="PF13041">
    <property type="entry name" value="PPR_2"/>
    <property type="match status" value="1"/>
</dbReference>
<dbReference type="InterPro" id="IPR011990">
    <property type="entry name" value="TPR-like_helical_dom_sf"/>
</dbReference>
<evidence type="ECO:0000313" key="3">
    <source>
        <dbReference type="EMBL" id="CAE8708476.1"/>
    </source>
</evidence>
<dbReference type="PANTHER" id="PTHR47447:SF17">
    <property type="entry name" value="OS12G0638900 PROTEIN"/>
    <property type="match status" value="1"/>
</dbReference>
<dbReference type="NCBIfam" id="TIGR00756">
    <property type="entry name" value="PPR"/>
    <property type="match status" value="1"/>
</dbReference>
<dbReference type="PROSITE" id="PS51375">
    <property type="entry name" value="PPR"/>
    <property type="match status" value="2"/>
</dbReference>
<keyword evidence="1" id="KW-0677">Repeat</keyword>
<dbReference type="Proteomes" id="UP000626109">
    <property type="component" value="Unassembled WGS sequence"/>
</dbReference>
<dbReference type="EMBL" id="CAJNNW010031681">
    <property type="protein sequence ID" value="CAE8708476.1"/>
    <property type="molecule type" value="Genomic_DNA"/>
</dbReference>
<gene>
    <name evidence="3" type="ORF">PGLA2088_LOCUS34954</name>
</gene>
<feature type="non-terminal residue" evidence="3">
    <location>
        <position position="201"/>
    </location>
</feature>
<feature type="non-terminal residue" evidence="3">
    <location>
        <position position="1"/>
    </location>
</feature>
<dbReference type="InterPro" id="IPR002885">
    <property type="entry name" value="PPR_rpt"/>
</dbReference>
<protein>
    <recommendedName>
        <fullName evidence="5">Pentatricopeptide repeat-containing protein, chloroplastic</fullName>
    </recommendedName>
</protein>
<dbReference type="Gene3D" id="1.25.40.10">
    <property type="entry name" value="Tetratricopeptide repeat domain"/>
    <property type="match status" value="1"/>
</dbReference>
<comment type="caution">
    <text evidence="3">The sequence shown here is derived from an EMBL/GenBank/DDBJ whole genome shotgun (WGS) entry which is preliminary data.</text>
</comment>
<evidence type="ECO:0008006" key="5">
    <source>
        <dbReference type="Google" id="ProtNLM"/>
    </source>
</evidence>
<sequence>RPLSASGGLSDLRGCTALISAESRKTCWQKALLAWHNFRSETGGRTKPDLFLFGAAVSACEKGGHWAGAVALLRELREARLSPDRVVLNAVISAFAQREGGWVWALQLLAEMRKGAPASAAADRRASVEPNVITYNAAISCCEKGRQWQMAFVLLRQLREARVEPSVVTCGAVLSACEKGLQWRRSLSLLGAMRQPTSSWP</sequence>
<feature type="repeat" description="PPR" evidence="2">
    <location>
        <begin position="49"/>
        <end position="83"/>
    </location>
</feature>
<accession>A0A813KN20</accession>
<name>A0A813KN20_POLGL</name>
<evidence type="ECO:0000313" key="4">
    <source>
        <dbReference type="Proteomes" id="UP000626109"/>
    </source>
</evidence>
<proteinExistence type="predicted"/>
<organism evidence="3 4">
    <name type="scientific">Polarella glacialis</name>
    <name type="common">Dinoflagellate</name>
    <dbReference type="NCBI Taxonomy" id="89957"/>
    <lineage>
        <taxon>Eukaryota</taxon>
        <taxon>Sar</taxon>
        <taxon>Alveolata</taxon>
        <taxon>Dinophyceae</taxon>
        <taxon>Suessiales</taxon>
        <taxon>Suessiaceae</taxon>
        <taxon>Polarella</taxon>
    </lineage>
</organism>
<feature type="repeat" description="PPR" evidence="2">
    <location>
        <begin position="131"/>
        <end position="165"/>
    </location>
</feature>
<evidence type="ECO:0000256" key="2">
    <source>
        <dbReference type="PROSITE-ProRule" id="PRU00708"/>
    </source>
</evidence>
<dbReference type="PANTHER" id="PTHR47447">
    <property type="entry name" value="OS03G0856100 PROTEIN"/>
    <property type="match status" value="1"/>
</dbReference>
<reference evidence="3" key="1">
    <citation type="submission" date="2021-02" db="EMBL/GenBank/DDBJ databases">
        <authorList>
            <person name="Dougan E. K."/>
            <person name="Rhodes N."/>
            <person name="Thang M."/>
            <person name="Chan C."/>
        </authorList>
    </citation>
    <scope>NUCLEOTIDE SEQUENCE</scope>
</reference>
<dbReference type="AlphaFoldDB" id="A0A813KN20"/>